<name>A0ABQ5VF44_9RHOB</name>
<organism evidence="1 2">
    <name type="scientific">Sulfitobacter pacificus</name>
    <dbReference type="NCBI Taxonomy" id="1499314"/>
    <lineage>
        <taxon>Bacteria</taxon>
        <taxon>Pseudomonadati</taxon>
        <taxon>Pseudomonadota</taxon>
        <taxon>Alphaproteobacteria</taxon>
        <taxon>Rhodobacterales</taxon>
        <taxon>Roseobacteraceae</taxon>
        <taxon>Sulfitobacter</taxon>
    </lineage>
</organism>
<keyword evidence="2" id="KW-1185">Reference proteome</keyword>
<evidence type="ECO:0000313" key="2">
    <source>
        <dbReference type="Proteomes" id="UP001161388"/>
    </source>
</evidence>
<accession>A0ABQ5VF44</accession>
<comment type="caution">
    <text evidence="1">The sequence shown here is derived from an EMBL/GenBank/DDBJ whole genome shotgun (WGS) entry which is preliminary data.</text>
</comment>
<protein>
    <submittedName>
        <fullName evidence="1">Uncharacterized protein</fullName>
    </submittedName>
</protein>
<dbReference type="RefSeq" id="WP_284369785.1">
    <property type="nucleotide sequence ID" value="NZ_BSNL01000001.1"/>
</dbReference>
<dbReference type="EMBL" id="BSNL01000001">
    <property type="protein sequence ID" value="GLQ25448.1"/>
    <property type="molecule type" value="Genomic_DNA"/>
</dbReference>
<proteinExistence type="predicted"/>
<reference evidence="1" key="1">
    <citation type="journal article" date="2014" name="Int. J. Syst. Evol. Microbiol.">
        <title>Complete genome of a new Firmicutes species belonging to the dominant human colonic microbiota ('Ruminococcus bicirculans') reveals two chromosomes and a selective capacity to utilize plant glucans.</title>
        <authorList>
            <consortium name="NISC Comparative Sequencing Program"/>
            <person name="Wegmann U."/>
            <person name="Louis P."/>
            <person name="Goesmann A."/>
            <person name="Henrissat B."/>
            <person name="Duncan S.H."/>
            <person name="Flint H.J."/>
        </authorList>
    </citation>
    <scope>NUCLEOTIDE SEQUENCE</scope>
    <source>
        <strain evidence="1">NBRC 109915</strain>
    </source>
</reference>
<reference evidence="1" key="2">
    <citation type="submission" date="2023-01" db="EMBL/GenBank/DDBJ databases">
        <title>Draft genome sequence of Sulfitobacter pacificus strain NBRC 109915.</title>
        <authorList>
            <person name="Sun Q."/>
            <person name="Mori K."/>
        </authorList>
    </citation>
    <scope>NUCLEOTIDE SEQUENCE</scope>
    <source>
        <strain evidence="1">NBRC 109915</strain>
    </source>
</reference>
<evidence type="ECO:0000313" key="1">
    <source>
        <dbReference type="EMBL" id="GLQ25448.1"/>
    </source>
</evidence>
<sequence>MQVLTARDGNELIGRMVKNSLGVDEVAVAPKGCWEYYDWCVELGLEMVSWVQDIDDIRTEETSLGDWLWTCLWEHWCIRYYHGFPCPPGGPPIGYVDFVERLDAKADSGDANEWLGRNLKGALGAEEAVVMQRKYWDLFDYLVEQGGDMDKWVIDADMARHQTRAKNDLSAEMMASLRRFERAQYLKKADIPLFISPRGYARATSVKGKR</sequence>
<gene>
    <name evidence="1" type="ORF">GCM10007927_02510</name>
</gene>
<dbReference type="Proteomes" id="UP001161388">
    <property type="component" value="Unassembled WGS sequence"/>
</dbReference>